<dbReference type="SUPFAM" id="SSF56219">
    <property type="entry name" value="DNase I-like"/>
    <property type="match status" value="1"/>
</dbReference>
<proteinExistence type="predicted"/>
<dbReference type="InterPro" id="IPR036691">
    <property type="entry name" value="Endo/exonu/phosph_ase_sf"/>
</dbReference>
<dbReference type="PANTHER" id="PTHR41349:SF1">
    <property type="entry name" value="PROTEIN CBG08683"/>
    <property type="match status" value="1"/>
</dbReference>
<keyword evidence="1" id="KW-0732">Signal</keyword>
<reference evidence="4" key="1">
    <citation type="journal article" date="2019" name="Int. J. Syst. Evol. Microbiol.">
        <title>The Global Catalogue of Microorganisms (GCM) 10K type strain sequencing project: providing services to taxonomists for standard genome sequencing and annotation.</title>
        <authorList>
            <consortium name="The Broad Institute Genomics Platform"/>
            <consortium name="The Broad Institute Genome Sequencing Center for Infectious Disease"/>
            <person name="Wu L."/>
            <person name="Ma J."/>
        </authorList>
    </citation>
    <scope>NUCLEOTIDE SEQUENCE [LARGE SCALE GENOMIC DNA]</scope>
    <source>
        <strain evidence="4">JCM 3272</strain>
    </source>
</reference>
<dbReference type="Pfam" id="PF03372">
    <property type="entry name" value="Exo_endo_phos"/>
    <property type="match status" value="1"/>
</dbReference>
<dbReference type="Gene3D" id="3.60.10.10">
    <property type="entry name" value="Endonuclease/exonuclease/phosphatase"/>
    <property type="match status" value="1"/>
</dbReference>
<sequence>MRRLLPLVLAVLVAALAVAAPARPVLAAADGTLAASSVTVGSELRFSYSTPRPSATNWVGLYTDPGNGPAGEAYVGPSTKWTYAASASGSGSLPTAGLAPGAYILYYLYNDGYTWLAQPVRIQLIAASGTLTLASATVTAGTPIQVTYTTSKPSGTNWIGLYHNPGNGPVNQAYVGQSERWVYTAGTSGSASLPTSGLTAGDYIVYYLYNDGYTWLAQPVTLRITGSGAPHFPTPAFTLRNAKVGVAYSATVGGLVQGNTAGLSFAKTSGPAWATVSSTGAVTGTPTAAGTATIGIRATTTAGTTDATVTVRVQAAALVPQLRALSWNLWHGGTVVSNGFEKELKFLLERDVDVVGIQENQDGAAQALATALGWSYFQNADTAVLSRYPITATTPTVAGSAVAARIDLGSRSLRLWNAHLGYTPYGPYDACFGHLTVQQLLDREASSGRTGQINDVIAAMAPDLAASASTPVLLTGDFNAPSHLDWTAANARCGYGAVPWPTSTAPANAGLTDSYRQAHPDPATSPGNTWSPVDKTFAGGYGYDSHKGEPEPQDRIDFVHYRGPLTVLSSDALWEGTPSQSDPSGNAWPSDHAAVLTVFAVS</sequence>
<dbReference type="InterPro" id="IPR005135">
    <property type="entry name" value="Endo/exonuclease/phosphatase"/>
</dbReference>
<feature type="signal peptide" evidence="1">
    <location>
        <begin position="1"/>
        <end position="19"/>
    </location>
</feature>
<feature type="domain" description="Endonuclease/exonuclease/phosphatase" evidence="2">
    <location>
        <begin position="325"/>
        <end position="592"/>
    </location>
</feature>
<comment type="caution">
    <text evidence="3">The sequence shown here is derived from an EMBL/GenBank/DDBJ whole genome shotgun (WGS) entry which is preliminary data.</text>
</comment>
<organism evidence="3 4">
    <name type="scientific">Dactylosporangium salmoneum</name>
    <dbReference type="NCBI Taxonomy" id="53361"/>
    <lineage>
        <taxon>Bacteria</taxon>
        <taxon>Bacillati</taxon>
        <taxon>Actinomycetota</taxon>
        <taxon>Actinomycetes</taxon>
        <taxon>Micromonosporales</taxon>
        <taxon>Micromonosporaceae</taxon>
        <taxon>Dactylosporangium</taxon>
    </lineage>
</organism>
<keyword evidence="4" id="KW-1185">Reference proteome</keyword>
<evidence type="ECO:0000313" key="4">
    <source>
        <dbReference type="Proteomes" id="UP001501444"/>
    </source>
</evidence>
<evidence type="ECO:0000313" key="3">
    <source>
        <dbReference type="EMBL" id="GAA2344690.1"/>
    </source>
</evidence>
<dbReference type="Gene3D" id="2.60.40.10">
    <property type="entry name" value="Immunoglobulins"/>
    <property type="match status" value="1"/>
</dbReference>
<evidence type="ECO:0000259" key="2">
    <source>
        <dbReference type="Pfam" id="PF03372"/>
    </source>
</evidence>
<dbReference type="Proteomes" id="UP001501444">
    <property type="component" value="Unassembled WGS sequence"/>
</dbReference>
<accession>A0ABP5T6P9</accession>
<dbReference type="EMBL" id="BAAARV010000024">
    <property type="protein sequence ID" value="GAA2344690.1"/>
    <property type="molecule type" value="Genomic_DNA"/>
</dbReference>
<feature type="chain" id="PRO_5047476209" description="Endonuclease/exonuclease/phosphatase domain-containing protein" evidence="1">
    <location>
        <begin position="20"/>
        <end position="602"/>
    </location>
</feature>
<dbReference type="RefSeq" id="WP_344613003.1">
    <property type="nucleotide sequence ID" value="NZ_BAAARV010000024.1"/>
</dbReference>
<evidence type="ECO:0000256" key="1">
    <source>
        <dbReference type="SAM" id="SignalP"/>
    </source>
</evidence>
<dbReference type="InterPro" id="IPR013783">
    <property type="entry name" value="Ig-like_fold"/>
</dbReference>
<gene>
    <name evidence="3" type="ORF">GCM10010170_030350</name>
</gene>
<dbReference type="PANTHER" id="PTHR41349">
    <property type="match status" value="1"/>
</dbReference>
<protein>
    <recommendedName>
        <fullName evidence="2">Endonuclease/exonuclease/phosphatase domain-containing protein</fullName>
    </recommendedName>
</protein>
<name>A0ABP5T6P9_9ACTN</name>